<evidence type="ECO:0000313" key="3">
    <source>
        <dbReference type="Proteomes" id="UP000078542"/>
    </source>
</evidence>
<organism evidence="2 3">
    <name type="scientific">Cyphomyrmex costatus</name>
    <dbReference type="NCBI Taxonomy" id="456900"/>
    <lineage>
        <taxon>Eukaryota</taxon>
        <taxon>Metazoa</taxon>
        <taxon>Ecdysozoa</taxon>
        <taxon>Arthropoda</taxon>
        <taxon>Hexapoda</taxon>
        <taxon>Insecta</taxon>
        <taxon>Pterygota</taxon>
        <taxon>Neoptera</taxon>
        <taxon>Endopterygota</taxon>
        <taxon>Hymenoptera</taxon>
        <taxon>Apocrita</taxon>
        <taxon>Aculeata</taxon>
        <taxon>Formicoidea</taxon>
        <taxon>Formicidae</taxon>
        <taxon>Myrmicinae</taxon>
        <taxon>Cyphomyrmex</taxon>
    </lineage>
</organism>
<dbReference type="PANTHER" id="PTHR47331">
    <property type="entry name" value="PHD-TYPE DOMAIN-CONTAINING PROTEIN"/>
    <property type="match status" value="1"/>
</dbReference>
<sequence length="275" mass="31976">ALFICLATKAIHIELAADLSTETYLNVLKRFISRRGRPAEIYSDNGLNFVGAKRKLDELYELFNNDITKRKIIEFTTMERIRWHFIPPRSPHMGGLWEAAIKSTKFHLKRIIGEASLRYDELYTLLVQIEAVLNSRPLTPMSNDPQDLNVLTPAHFLIGCPLTSYPESDLNSLPINRLSRWQRVEQLKHQFWRRWVKEYLHNCQLRVKWNKASDSIKVGQLVILLEENLPPLCWALARIEEIHPGKDNITRVVSVRTTKGVYKRPITKLCVLPIE</sequence>
<dbReference type="InterPro" id="IPR001584">
    <property type="entry name" value="Integrase_cat-core"/>
</dbReference>
<dbReference type="Gene3D" id="3.30.420.10">
    <property type="entry name" value="Ribonuclease H-like superfamily/Ribonuclease H"/>
    <property type="match status" value="1"/>
</dbReference>
<accession>A0A151K200</accession>
<dbReference type="STRING" id="456900.A0A151K200"/>
<comment type="caution">
    <text evidence="2">The sequence shown here is derived from an EMBL/GenBank/DDBJ whole genome shotgun (WGS) entry which is preliminary data.</text>
</comment>
<dbReference type="InterPro" id="IPR040676">
    <property type="entry name" value="DUF5641"/>
</dbReference>
<proteinExistence type="predicted"/>
<feature type="non-terminal residue" evidence="2">
    <location>
        <position position="1"/>
    </location>
</feature>
<dbReference type="SUPFAM" id="SSF53098">
    <property type="entry name" value="Ribonuclease H-like"/>
    <property type="match status" value="1"/>
</dbReference>
<feature type="domain" description="Integrase catalytic" evidence="1">
    <location>
        <begin position="1"/>
        <end position="161"/>
    </location>
</feature>
<dbReference type="Proteomes" id="UP000078542">
    <property type="component" value="Unassembled WGS sequence"/>
</dbReference>
<dbReference type="PROSITE" id="PS50994">
    <property type="entry name" value="INTEGRASE"/>
    <property type="match status" value="1"/>
</dbReference>
<dbReference type="AlphaFoldDB" id="A0A151K200"/>
<evidence type="ECO:0000259" key="1">
    <source>
        <dbReference type="PROSITE" id="PS50994"/>
    </source>
</evidence>
<gene>
    <name evidence="2" type="ORF">ALC62_00070</name>
</gene>
<dbReference type="InterPro" id="IPR036397">
    <property type="entry name" value="RNaseH_sf"/>
</dbReference>
<name>A0A151K200_9HYME</name>
<reference evidence="2 3" key="1">
    <citation type="submission" date="2016-03" db="EMBL/GenBank/DDBJ databases">
        <title>Cyphomyrmex costatus WGS genome.</title>
        <authorList>
            <person name="Nygaard S."/>
            <person name="Hu H."/>
            <person name="Boomsma J."/>
            <person name="Zhang G."/>
        </authorList>
    </citation>
    <scope>NUCLEOTIDE SEQUENCE [LARGE SCALE GENOMIC DNA]</scope>
    <source>
        <strain evidence="2">MS0001</strain>
        <tissue evidence="2">Whole body</tissue>
    </source>
</reference>
<dbReference type="Pfam" id="PF18701">
    <property type="entry name" value="DUF5641"/>
    <property type="match status" value="1"/>
</dbReference>
<dbReference type="GO" id="GO:0015074">
    <property type="term" value="P:DNA integration"/>
    <property type="evidence" value="ECO:0007669"/>
    <property type="project" value="InterPro"/>
</dbReference>
<evidence type="ECO:0000313" key="2">
    <source>
        <dbReference type="EMBL" id="KYN50043.1"/>
    </source>
</evidence>
<keyword evidence="3" id="KW-1185">Reference proteome</keyword>
<dbReference type="GO" id="GO:0003676">
    <property type="term" value="F:nucleic acid binding"/>
    <property type="evidence" value="ECO:0007669"/>
    <property type="project" value="InterPro"/>
</dbReference>
<protein>
    <recommendedName>
        <fullName evidence="1">Integrase catalytic domain-containing protein</fullName>
    </recommendedName>
</protein>
<dbReference type="InterPro" id="IPR012337">
    <property type="entry name" value="RNaseH-like_sf"/>
</dbReference>
<dbReference type="EMBL" id="LKEX01009091">
    <property type="protein sequence ID" value="KYN50043.1"/>
    <property type="molecule type" value="Genomic_DNA"/>
</dbReference>